<accession>A0A239HW26</accession>
<evidence type="ECO:0000313" key="1">
    <source>
        <dbReference type="EMBL" id="SNS85525.1"/>
    </source>
</evidence>
<gene>
    <name evidence="1" type="ORF">SAMN05421770_102595</name>
</gene>
<proteinExistence type="predicted"/>
<dbReference type="EMBL" id="FZOU01000002">
    <property type="protein sequence ID" value="SNS85525.1"/>
    <property type="molecule type" value="Genomic_DNA"/>
</dbReference>
<protein>
    <submittedName>
        <fullName evidence="1">Uncharacterized protein</fullName>
    </submittedName>
</protein>
<evidence type="ECO:0000313" key="2">
    <source>
        <dbReference type="Proteomes" id="UP000198356"/>
    </source>
</evidence>
<sequence>MLSTTADSRDHFTLYATPATDSYQVFVYPAVPGTGQDFEVPASRFAEFQRLRQSHVEENQLDGIADVFMYSLTEDDLRELTSFLPGPGARRIRAAQAA</sequence>
<name>A0A239HW26_9BACT</name>
<reference evidence="1 2" key="1">
    <citation type="submission" date="2017-06" db="EMBL/GenBank/DDBJ databases">
        <authorList>
            <person name="Kim H.J."/>
            <person name="Triplett B.A."/>
        </authorList>
    </citation>
    <scope>NUCLEOTIDE SEQUENCE [LARGE SCALE GENOMIC DNA]</scope>
    <source>
        <strain evidence="1 2">DSM 18704</strain>
    </source>
</reference>
<keyword evidence="2" id="KW-1185">Reference proteome</keyword>
<organism evidence="1 2">
    <name type="scientific">Granulicella rosea</name>
    <dbReference type="NCBI Taxonomy" id="474952"/>
    <lineage>
        <taxon>Bacteria</taxon>
        <taxon>Pseudomonadati</taxon>
        <taxon>Acidobacteriota</taxon>
        <taxon>Terriglobia</taxon>
        <taxon>Terriglobales</taxon>
        <taxon>Acidobacteriaceae</taxon>
        <taxon>Granulicella</taxon>
    </lineage>
</organism>
<dbReference type="AlphaFoldDB" id="A0A239HW26"/>
<dbReference type="Proteomes" id="UP000198356">
    <property type="component" value="Unassembled WGS sequence"/>
</dbReference>
<dbReference type="RefSeq" id="WP_142988282.1">
    <property type="nucleotide sequence ID" value="NZ_FZOU01000002.1"/>
</dbReference>